<dbReference type="PRINTS" id="PR00081">
    <property type="entry name" value="GDHRDH"/>
</dbReference>
<evidence type="ECO:0000256" key="2">
    <source>
        <dbReference type="ARBA" id="ARBA00023002"/>
    </source>
</evidence>
<dbReference type="PIRSF" id="PIRSF000126">
    <property type="entry name" value="11-beta-HSD1"/>
    <property type="match status" value="1"/>
</dbReference>
<evidence type="ECO:0000313" key="3">
    <source>
        <dbReference type="EMBL" id="CAB4890229.1"/>
    </source>
</evidence>
<dbReference type="PANTHER" id="PTHR43086:SF3">
    <property type="entry name" value="NADP-DEPENDENT 3-HYDROXY ACID DEHYDROGENASE YDFG"/>
    <property type="match status" value="1"/>
</dbReference>
<proteinExistence type="inferred from homology"/>
<sequence length="263" mass="28221">MTRDLTGKTALITGASSGIGSEFAIALAARGANVVLVARRKDRLDALASEIRDHARVNVVVVRHDLSAANAAAELEGNLRSTRTQIDILINNAGFGTLSRFVNENRYRVRDEIALNVSALVDLTAAFLPGMIARDFGIVVNIASTASFQPVPGMAVYAATKAFVRSFTEAVWGEIESPNVRVFALSPGATESEFFDVAGGKASGTVAPARDVVTTMMRQIDSRRSRPSIIVGSRNRIMAWFSSRLPTAMVVRVAAKMFLPPVK</sequence>
<dbReference type="AlphaFoldDB" id="A0A6J7FCX4"/>
<gene>
    <name evidence="3" type="ORF">UFOPK3516_00305</name>
</gene>
<dbReference type="Gene3D" id="3.40.50.720">
    <property type="entry name" value="NAD(P)-binding Rossmann-like Domain"/>
    <property type="match status" value="1"/>
</dbReference>
<dbReference type="EMBL" id="CAFBMB010000012">
    <property type="protein sequence ID" value="CAB4890229.1"/>
    <property type="molecule type" value="Genomic_DNA"/>
</dbReference>
<dbReference type="GO" id="GO:0016491">
    <property type="term" value="F:oxidoreductase activity"/>
    <property type="evidence" value="ECO:0007669"/>
    <property type="project" value="UniProtKB-KW"/>
</dbReference>
<dbReference type="PANTHER" id="PTHR43086">
    <property type="entry name" value="VERY-LONG-CHAIN 3-OXOOACYL-COA REDUCTASE"/>
    <property type="match status" value="1"/>
</dbReference>
<comment type="similarity">
    <text evidence="1">Belongs to the short-chain dehydrogenases/reductases (SDR) family.</text>
</comment>
<keyword evidence="2" id="KW-0560">Oxidoreductase</keyword>
<dbReference type="InterPro" id="IPR002347">
    <property type="entry name" value="SDR_fam"/>
</dbReference>
<evidence type="ECO:0000256" key="1">
    <source>
        <dbReference type="ARBA" id="ARBA00006484"/>
    </source>
</evidence>
<dbReference type="Pfam" id="PF00106">
    <property type="entry name" value="adh_short"/>
    <property type="match status" value="1"/>
</dbReference>
<reference evidence="3" key="1">
    <citation type="submission" date="2020-05" db="EMBL/GenBank/DDBJ databases">
        <authorList>
            <person name="Chiriac C."/>
            <person name="Salcher M."/>
            <person name="Ghai R."/>
            <person name="Kavagutti S V."/>
        </authorList>
    </citation>
    <scope>NUCLEOTIDE SEQUENCE</scope>
</reference>
<accession>A0A6J7FCX4</accession>
<protein>
    <submittedName>
        <fullName evidence="3">Unannotated protein</fullName>
    </submittedName>
</protein>
<organism evidence="3">
    <name type="scientific">freshwater metagenome</name>
    <dbReference type="NCBI Taxonomy" id="449393"/>
    <lineage>
        <taxon>unclassified sequences</taxon>
        <taxon>metagenomes</taxon>
        <taxon>ecological metagenomes</taxon>
    </lineage>
</organism>
<name>A0A6J7FCX4_9ZZZZ</name>
<dbReference type="SUPFAM" id="SSF51735">
    <property type="entry name" value="NAD(P)-binding Rossmann-fold domains"/>
    <property type="match status" value="1"/>
</dbReference>
<dbReference type="InterPro" id="IPR036291">
    <property type="entry name" value="NAD(P)-bd_dom_sf"/>
</dbReference>
<dbReference type="PRINTS" id="PR00080">
    <property type="entry name" value="SDRFAMILY"/>
</dbReference>